<reference evidence="6 7" key="1">
    <citation type="submission" date="2023-08" db="EMBL/GenBank/DDBJ databases">
        <title>The draft genome sequence of Paracraurococcus sp. LOR1-02.</title>
        <authorList>
            <person name="Kingkaew E."/>
            <person name="Tanasupawat S."/>
        </authorList>
    </citation>
    <scope>NUCLEOTIDE SEQUENCE [LARGE SCALE GENOMIC DNA]</scope>
    <source>
        <strain evidence="6 7">LOR1-02</strain>
    </source>
</reference>
<dbReference type="InterPro" id="IPR029228">
    <property type="entry name" value="Alkyl_sulf_dimr"/>
</dbReference>
<dbReference type="RefSeq" id="WP_305108930.1">
    <property type="nucleotide sequence ID" value="NZ_JAUTWS010000162.1"/>
</dbReference>
<dbReference type="CDD" id="cd07710">
    <property type="entry name" value="arylsulfatase_Sdsa1-like_MBL-fold"/>
    <property type="match status" value="1"/>
</dbReference>
<dbReference type="SMART" id="SM00849">
    <property type="entry name" value="Lactamase_B"/>
    <property type="match status" value="1"/>
</dbReference>
<dbReference type="InterPro" id="IPR036527">
    <property type="entry name" value="SCP2_sterol-bd_dom_sf"/>
</dbReference>
<dbReference type="InterPro" id="IPR044097">
    <property type="entry name" value="Bds1/SdsA1_MBL-fold"/>
</dbReference>
<protein>
    <submittedName>
        <fullName evidence="6">Alkyl sulfatase dimerization domain-containing protein</fullName>
    </submittedName>
</protein>
<dbReference type="InterPro" id="IPR029229">
    <property type="entry name" value="Alkyl_sulf_C"/>
</dbReference>
<dbReference type="SUPFAM" id="SSF56281">
    <property type="entry name" value="Metallo-hydrolase/oxidoreductase"/>
    <property type="match status" value="1"/>
</dbReference>
<dbReference type="InterPro" id="IPR038536">
    <property type="entry name" value="Alkyl/aryl-sulf_dimr_sf"/>
</dbReference>
<gene>
    <name evidence="6" type="ORF">Q7A36_37655</name>
</gene>
<dbReference type="Gene3D" id="3.30.1050.10">
    <property type="entry name" value="SCP2 sterol-binding domain"/>
    <property type="match status" value="1"/>
</dbReference>
<dbReference type="Gene3D" id="1.25.40.880">
    <property type="entry name" value="Alkyl sulfatase, dimerisation domain"/>
    <property type="match status" value="1"/>
</dbReference>
<evidence type="ECO:0000313" key="7">
    <source>
        <dbReference type="Proteomes" id="UP001243009"/>
    </source>
</evidence>
<keyword evidence="7" id="KW-1185">Reference proteome</keyword>
<dbReference type="SUPFAM" id="SSF55718">
    <property type="entry name" value="SCP-like"/>
    <property type="match status" value="1"/>
</dbReference>
<dbReference type="PANTHER" id="PTHR43223">
    <property type="entry name" value="ALKYL/ARYL-SULFATASE"/>
    <property type="match status" value="1"/>
</dbReference>
<keyword evidence="2" id="KW-0378">Hydrolase</keyword>
<dbReference type="PANTHER" id="PTHR43223:SF1">
    <property type="entry name" value="ALKYL_ARYL-SULFATASE BDS1"/>
    <property type="match status" value="1"/>
</dbReference>
<organism evidence="6 7">
    <name type="scientific">Paracraurococcus lichenis</name>
    <dbReference type="NCBI Taxonomy" id="3064888"/>
    <lineage>
        <taxon>Bacteria</taxon>
        <taxon>Pseudomonadati</taxon>
        <taxon>Pseudomonadota</taxon>
        <taxon>Alphaproteobacteria</taxon>
        <taxon>Acetobacterales</taxon>
        <taxon>Roseomonadaceae</taxon>
        <taxon>Paracraurococcus</taxon>
    </lineage>
</organism>
<dbReference type="Pfam" id="PF14864">
    <property type="entry name" value="Alkyl_sulf_C"/>
    <property type="match status" value="1"/>
</dbReference>
<comment type="similarity">
    <text evidence="4">Belongs to the metallo-beta-lactamase superfamily. Type III sulfatase family.</text>
</comment>
<evidence type="ECO:0000256" key="4">
    <source>
        <dbReference type="ARBA" id="ARBA00033751"/>
    </source>
</evidence>
<dbReference type="EMBL" id="JAUTWS010000162">
    <property type="protein sequence ID" value="MDO9714089.1"/>
    <property type="molecule type" value="Genomic_DNA"/>
</dbReference>
<proteinExistence type="inferred from homology"/>
<evidence type="ECO:0000259" key="5">
    <source>
        <dbReference type="SMART" id="SM00849"/>
    </source>
</evidence>
<evidence type="ECO:0000256" key="2">
    <source>
        <dbReference type="ARBA" id="ARBA00022801"/>
    </source>
</evidence>
<accession>A0ABT9EDA3</accession>
<evidence type="ECO:0000256" key="1">
    <source>
        <dbReference type="ARBA" id="ARBA00022723"/>
    </source>
</evidence>
<keyword evidence="1" id="KW-0479">Metal-binding</keyword>
<dbReference type="InterPro" id="IPR001279">
    <property type="entry name" value="Metallo-B-lactamas"/>
</dbReference>
<dbReference type="InterPro" id="IPR036866">
    <property type="entry name" value="RibonucZ/Hydroxyglut_hydro"/>
</dbReference>
<feature type="domain" description="Metallo-beta-lactamase" evidence="5">
    <location>
        <begin position="153"/>
        <end position="375"/>
    </location>
</feature>
<comment type="caution">
    <text evidence="6">The sequence shown here is derived from an EMBL/GenBank/DDBJ whole genome shotgun (WGS) entry which is preliminary data.</text>
</comment>
<dbReference type="PROSITE" id="PS51318">
    <property type="entry name" value="TAT"/>
    <property type="match status" value="1"/>
</dbReference>
<evidence type="ECO:0000256" key="3">
    <source>
        <dbReference type="ARBA" id="ARBA00022833"/>
    </source>
</evidence>
<sequence length="680" mass="75241">MAKDLPQPDAAARMGLDRRQMMMASSALVALGLPSRLVGSAQAQPAAGGTQAKPATAATKAANDAVRNALNFNDRDDFENATRGLIARPDTLTIRDAKGGVVWDLEAYKSFIAVDRPAPDTVNPSLWRNAQLCMQYGLFRVHDRIFQVRGHDLANVTFVQGDTGWIVLDTGSNLETGKAALELVSQHLGRRPVHAVVYSHSHGDHYGGVRGLVEEADVRAGKVQIIAPVGFTEHAISEFVIAGNAMARRGVYMYGPLLPRNVQGGVNAGLGQTVGHGNGGLLVPTREITRTGEELTIDGVRLVFQMTPGTEAPAEMNTYFPQFRAMWMAENTTNTMHNLLTLRGAVVRDGLAWAKFINETIELYGDATDVKFQAHHWPMWGNAKIIDYWKKQRDLYKYIHDQSVHLMNKGYTGVEISNMIRLPPELDRAWFNRGYYGSLKHNSRAVYQRYMGFYDGNPSTLDQLPPEEAARKYVEYMGGAAAILQNARADFERGEYRWVAEALKHVVFADASNRDAREVLADAYEQMGYQAESGPWRSIYLQGALELRRGVPSAGELNTSGPDTVRAMPPEMTFDYLAVKLNAERAAGKALSLTIEFSDLNQAYALLVENSVLNYTKKPTTTEAKLTLTKETFDQVQAGELPVDQAMSSGAIRVDGRRDAVREFVGLFDNFPFWFNIITP</sequence>
<dbReference type="InterPro" id="IPR052195">
    <property type="entry name" value="Bact_Alkyl/Aryl-Sulfatase"/>
</dbReference>
<dbReference type="Pfam" id="PF00753">
    <property type="entry name" value="Lactamase_B"/>
    <property type="match status" value="1"/>
</dbReference>
<keyword evidence="3" id="KW-0862">Zinc</keyword>
<dbReference type="Pfam" id="PF14863">
    <property type="entry name" value="Alkyl_sulf_dimr"/>
    <property type="match status" value="1"/>
</dbReference>
<evidence type="ECO:0000313" key="6">
    <source>
        <dbReference type="EMBL" id="MDO9714089.1"/>
    </source>
</evidence>
<dbReference type="Gene3D" id="3.60.15.30">
    <property type="entry name" value="Metallo-beta-lactamase domain"/>
    <property type="match status" value="1"/>
</dbReference>
<dbReference type="InterPro" id="IPR006311">
    <property type="entry name" value="TAT_signal"/>
</dbReference>
<name>A0ABT9EDA3_9PROT</name>
<dbReference type="Proteomes" id="UP001243009">
    <property type="component" value="Unassembled WGS sequence"/>
</dbReference>